<dbReference type="AlphaFoldDB" id="B4I4X5"/>
<reference evidence="2 3" key="1">
    <citation type="journal article" date="2007" name="Nature">
        <title>Evolution of genes and genomes on the Drosophila phylogeny.</title>
        <authorList>
            <consortium name="Drosophila 12 Genomes Consortium"/>
            <person name="Clark A.G."/>
            <person name="Eisen M.B."/>
            <person name="Smith D.R."/>
            <person name="Bergman C.M."/>
            <person name="Oliver B."/>
            <person name="Markow T.A."/>
            <person name="Kaufman T.C."/>
            <person name="Kellis M."/>
            <person name="Gelbart W."/>
            <person name="Iyer V.N."/>
            <person name="Pollard D.A."/>
            <person name="Sackton T.B."/>
            <person name="Larracuente A.M."/>
            <person name="Singh N.D."/>
            <person name="Abad J.P."/>
            <person name="Abt D.N."/>
            <person name="Adryan B."/>
            <person name="Aguade M."/>
            <person name="Akashi H."/>
            <person name="Anderson W.W."/>
            <person name="Aquadro C.F."/>
            <person name="Ardell D.H."/>
            <person name="Arguello R."/>
            <person name="Artieri C.G."/>
            <person name="Barbash D.A."/>
            <person name="Barker D."/>
            <person name="Barsanti P."/>
            <person name="Batterham P."/>
            <person name="Batzoglou S."/>
            <person name="Begun D."/>
            <person name="Bhutkar A."/>
            <person name="Blanco E."/>
            <person name="Bosak S.A."/>
            <person name="Bradley R.K."/>
            <person name="Brand A.D."/>
            <person name="Brent M.R."/>
            <person name="Brooks A.N."/>
            <person name="Brown R.H."/>
            <person name="Butlin R.K."/>
            <person name="Caggese C."/>
            <person name="Calvi B.R."/>
            <person name="Bernardo de Carvalho A."/>
            <person name="Caspi A."/>
            <person name="Castrezana S."/>
            <person name="Celniker S.E."/>
            <person name="Chang J.L."/>
            <person name="Chapple C."/>
            <person name="Chatterji S."/>
            <person name="Chinwalla A."/>
            <person name="Civetta A."/>
            <person name="Clifton S.W."/>
            <person name="Comeron J.M."/>
            <person name="Costello J.C."/>
            <person name="Coyne J.A."/>
            <person name="Daub J."/>
            <person name="David R.G."/>
            <person name="Delcher A.L."/>
            <person name="Delehaunty K."/>
            <person name="Do C.B."/>
            <person name="Ebling H."/>
            <person name="Edwards K."/>
            <person name="Eickbush T."/>
            <person name="Evans J.D."/>
            <person name="Filipski A."/>
            <person name="Findeiss S."/>
            <person name="Freyhult E."/>
            <person name="Fulton L."/>
            <person name="Fulton R."/>
            <person name="Garcia A.C."/>
            <person name="Gardiner A."/>
            <person name="Garfield D.A."/>
            <person name="Garvin B.E."/>
            <person name="Gibson G."/>
            <person name="Gilbert D."/>
            <person name="Gnerre S."/>
            <person name="Godfrey J."/>
            <person name="Good R."/>
            <person name="Gotea V."/>
            <person name="Gravely B."/>
            <person name="Greenberg A.J."/>
            <person name="Griffiths-Jones S."/>
            <person name="Gross S."/>
            <person name="Guigo R."/>
            <person name="Gustafson E.A."/>
            <person name="Haerty W."/>
            <person name="Hahn M.W."/>
            <person name="Halligan D.L."/>
            <person name="Halpern A.L."/>
            <person name="Halter G.M."/>
            <person name="Han M.V."/>
            <person name="Heger A."/>
            <person name="Hillier L."/>
            <person name="Hinrichs A.S."/>
            <person name="Holmes I."/>
            <person name="Hoskins R.A."/>
            <person name="Hubisz M.J."/>
            <person name="Hultmark D."/>
            <person name="Huntley M.A."/>
            <person name="Jaffe D.B."/>
            <person name="Jagadeeshan S."/>
            <person name="Jeck W.R."/>
            <person name="Johnson J."/>
            <person name="Jones C.D."/>
            <person name="Jordan W.C."/>
            <person name="Karpen G.H."/>
            <person name="Kataoka E."/>
            <person name="Keightley P.D."/>
            <person name="Kheradpour P."/>
            <person name="Kirkness E.F."/>
            <person name="Koerich L.B."/>
            <person name="Kristiansen K."/>
            <person name="Kudrna D."/>
            <person name="Kulathinal R.J."/>
            <person name="Kumar S."/>
            <person name="Kwok R."/>
            <person name="Lander E."/>
            <person name="Langley C.H."/>
            <person name="Lapoint R."/>
            <person name="Lazzaro B.P."/>
            <person name="Lee S.J."/>
            <person name="Levesque L."/>
            <person name="Li R."/>
            <person name="Lin C.F."/>
            <person name="Lin M.F."/>
            <person name="Lindblad-Toh K."/>
            <person name="Llopart A."/>
            <person name="Long M."/>
            <person name="Low L."/>
            <person name="Lozovsky E."/>
            <person name="Lu J."/>
            <person name="Luo M."/>
            <person name="Machado C.A."/>
            <person name="Makalowski W."/>
            <person name="Marzo M."/>
            <person name="Matsuda M."/>
            <person name="Matzkin L."/>
            <person name="McAllister B."/>
            <person name="McBride C.S."/>
            <person name="McKernan B."/>
            <person name="McKernan K."/>
            <person name="Mendez-Lago M."/>
            <person name="Minx P."/>
            <person name="Mollenhauer M.U."/>
            <person name="Montooth K."/>
            <person name="Mount S.M."/>
            <person name="Mu X."/>
            <person name="Myers E."/>
            <person name="Negre B."/>
            <person name="Newfeld S."/>
            <person name="Nielsen R."/>
            <person name="Noor M.A."/>
            <person name="O'Grady P."/>
            <person name="Pachter L."/>
            <person name="Papaceit M."/>
            <person name="Parisi M.J."/>
            <person name="Parisi M."/>
            <person name="Parts L."/>
            <person name="Pedersen J.S."/>
            <person name="Pesole G."/>
            <person name="Phillippy A.M."/>
            <person name="Ponting C.P."/>
            <person name="Pop M."/>
            <person name="Porcelli D."/>
            <person name="Powell J.R."/>
            <person name="Prohaska S."/>
            <person name="Pruitt K."/>
            <person name="Puig M."/>
            <person name="Quesneville H."/>
            <person name="Ram K.R."/>
            <person name="Rand D."/>
            <person name="Rasmussen M.D."/>
            <person name="Reed L.K."/>
            <person name="Reenan R."/>
            <person name="Reily A."/>
            <person name="Remington K.A."/>
            <person name="Rieger T.T."/>
            <person name="Ritchie M.G."/>
            <person name="Robin C."/>
            <person name="Rogers Y.H."/>
            <person name="Rohde C."/>
            <person name="Rozas J."/>
            <person name="Rubenfield M.J."/>
            <person name="Ruiz A."/>
            <person name="Russo S."/>
            <person name="Salzberg S.L."/>
            <person name="Sanchez-Gracia A."/>
            <person name="Saranga D.J."/>
            <person name="Sato H."/>
            <person name="Schaeffer S.W."/>
            <person name="Schatz M.C."/>
            <person name="Schlenke T."/>
            <person name="Schwartz R."/>
            <person name="Segarra C."/>
            <person name="Singh R.S."/>
            <person name="Sirot L."/>
            <person name="Sirota M."/>
            <person name="Sisneros N.B."/>
            <person name="Smith C.D."/>
            <person name="Smith T.F."/>
            <person name="Spieth J."/>
            <person name="Stage D.E."/>
            <person name="Stark A."/>
            <person name="Stephan W."/>
            <person name="Strausberg R.L."/>
            <person name="Strempel S."/>
            <person name="Sturgill D."/>
            <person name="Sutton G."/>
            <person name="Sutton G.G."/>
            <person name="Tao W."/>
            <person name="Teichmann S."/>
            <person name="Tobari Y.N."/>
            <person name="Tomimura Y."/>
            <person name="Tsolas J.M."/>
            <person name="Valente V.L."/>
            <person name="Venter E."/>
            <person name="Venter J.C."/>
            <person name="Vicario S."/>
            <person name="Vieira F.G."/>
            <person name="Vilella A.J."/>
            <person name="Villasante A."/>
            <person name="Walenz B."/>
            <person name="Wang J."/>
            <person name="Wasserman M."/>
            <person name="Watts T."/>
            <person name="Wilson D."/>
            <person name="Wilson R.K."/>
            <person name="Wing R.A."/>
            <person name="Wolfner M.F."/>
            <person name="Wong A."/>
            <person name="Wong G.K."/>
            <person name="Wu C.I."/>
            <person name="Wu G."/>
            <person name="Yamamoto D."/>
            <person name="Yang H.P."/>
            <person name="Yang S.P."/>
            <person name="Yorke J.A."/>
            <person name="Yoshida K."/>
            <person name="Zdobnov E."/>
            <person name="Zhang P."/>
            <person name="Zhang Y."/>
            <person name="Zimin A.V."/>
            <person name="Baldwin J."/>
            <person name="Abdouelleil A."/>
            <person name="Abdulkadir J."/>
            <person name="Abebe A."/>
            <person name="Abera B."/>
            <person name="Abreu J."/>
            <person name="Acer S.C."/>
            <person name="Aftuck L."/>
            <person name="Alexander A."/>
            <person name="An P."/>
            <person name="Anderson E."/>
            <person name="Anderson S."/>
            <person name="Arachi H."/>
            <person name="Azer M."/>
            <person name="Bachantsang P."/>
            <person name="Barry A."/>
            <person name="Bayul T."/>
            <person name="Berlin A."/>
            <person name="Bessette D."/>
            <person name="Bloom T."/>
            <person name="Blye J."/>
            <person name="Boguslavskiy L."/>
            <person name="Bonnet C."/>
            <person name="Boukhgalter B."/>
            <person name="Bourzgui I."/>
            <person name="Brown A."/>
            <person name="Cahill P."/>
            <person name="Channer S."/>
            <person name="Cheshatsang Y."/>
            <person name="Chuda L."/>
            <person name="Citroen M."/>
            <person name="Collymore A."/>
            <person name="Cooke P."/>
            <person name="Costello M."/>
            <person name="D'Aco K."/>
            <person name="Daza R."/>
            <person name="De Haan G."/>
            <person name="DeGray S."/>
            <person name="DeMaso C."/>
            <person name="Dhargay N."/>
            <person name="Dooley K."/>
            <person name="Dooley E."/>
            <person name="Doricent M."/>
            <person name="Dorje P."/>
            <person name="Dorjee K."/>
            <person name="Dupes A."/>
            <person name="Elong R."/>
            <person name="Falk J."/>
            <person name="Farina A."/>
            <person name="Faro S."/>
            <person name="Ferguson D."/>
            <person name="Fisher S."/>
            <person name="Foley C.D."/>
            <person name="Franke A."/>
            <person name="Friedrich D."/>
            <person name="Gadbois L."/>
            <person name="Gearin G."/>
            <person name="Gearin C.R."/>
            <person name="Giannoukos G."/>
            <person name="Goode T."/>
            <person name="Graham J."/>
            <person name="Grandbois E."/>
            <person name="Grewal S."/>
            <person name="Gyaltsen K."/>
            <person name="Hafez N."/>
            <person name="Hagos B."/>
            <person name="Hall J."/>
            <person name="Henson C."/>
            <person name="Hollinger A."/>
            <person name="Honan T."/>
            <person name="Huard M.D."/>
            <person name="Hughes L."/>
            <person name="Hurhula B."/>
            <person name="Husby M.E."/>
            <person name="Kamat A."/>
            <person name="Kanga B."/>
            <person name="Kashin S."/>
            <person name="Khazanovich D."/>
            <person name="Kisner P."/>
            <person name="Lance K."/>
            <person name="Lara M."/>
            <person name="Lee W."/>
            <person name="Lennon N."/>
            <person name="Letendre F."/>
            <person name="LeVine R."/>
            <person name="Lipovsky A."/>
            <person name="Liu X."/>
            <person name="Liu J."/>
            <person name="Liu S."/>
            <person name="Lokyitsang T."/>
            <person name="Lokyitsang Y."/>
            <person name="Lubonja R."/>
            <person name="Lui A."/>
            <person name="MacDonald P."/>
            <person name="Magnisalis V."/>
            <person name="Maru K."/>
            <person name="Matthews C."/>
            <person name="McCusker W."/>
            <person name="McDonough S."/>
            <person name="Mehta T."/>
            <person name="Meldrim J."/>
            <person name="Meneus L."/>
            <person name="Mihai O."/>
            <person name="Mihalev A."/>
            <person name="Mihova T."/>
            <person name="Mittelman R."/>
            <person name="Mlenga V."/>
            <person name="Montmayeur A."/>
            <person name="Mulrain L."/>
            <person name="Navidi A."/>
            <person name="Naylor J."/>
            <person name="Negash T."/>
            <person name="Nguyen T."/>
            <person name="Nguyen N."/>
            <person name="Nicol R."/>
            <person name="Norbu C."/>
            <person name="Norbu N."/>
            <person name="Novod N."/>
            <person name="O'Neill B."/>
            <person name="Osman S."/>
            <person name="Markiewicz E."/>
            <person name="Oyono O.L."/>
            <person name="Patti C."/>
            <person name="Phunkhang P."/>
            <person name="Pierre F."/>
            <person name="Priest M."/>
            <person name="Raghuraman S."/>
            <person name="Rege F."/>
            <person name="Reyes R."/>
            <person name="Rise C."/>
            <person name="Rogov P."/>
            <person name="Ross K."/>
            <person name="Ryan E."/>
            <person name="Settipalli S."/>
            <person name="Shea T."/>
            <person name="Sherpa N."/>
            <person name="Shi L."/>
            <person name="Shih D."/>
            <person name="Sparrow T."/>
            <person name="Spaulding J."/>
            <person name="Stalker J."/>
            <person name="Stange-Thomann N."/>
            <person name="Stavropoulos S."/>
            <person name="Stone C."/>
            <person name="Strader C."/>
            <person name="Tesfaye S."/>
            <person name="Thomson T."/>
            <person name="Thoulutsang Y."/>
            <person name="Thoulutsang D."/>
            <person name="Topham K."/>
            <person name="Topping I."/>
            <person name="Tsamla T."/>
            <person name="Vassiliev H."/>
            <person name="Vo A."/>
            <person name="Wangchuk T."/>
            <person name="Wangdi T."/>
            <person name="Weiand M."/>
            <person name="Wilkinson J."/>
            <person name="Wilson A."/>
            <person name="Yadav S."/>
            <person name="Young G."/>
            <person name="Yu Q."/>
            <person name="Zembek L."/>
            <person name="Zhong D."/>
            <person name="Zimmer A."/>
            <person name="Zwirko Z."/>
            <person name="Jaffe D.B."/>
            <person name="Alvarez P."/>
            <person name="Brockman W."/>
            <person name="Butler J."/>
            <person name="Chin C."/>
            <person name="Gnerre S."/>
            <person name="Grabherr M."/>
            <person name="Kleber M."/>
            <person name="Mauceli E."/>
            <person name="MacCallum I."/>
        </authorList>
    </citation>
    <scope>NUCLEOTIDE SEQUENCE [LARGE SCALE GENOMIC DNA]</scope>
    <source>
        <strain evidence="3">Rob3c / Tucson 14021-0248.25</strain>
    </source>
</reference>
<proteinExistence type="predicted"/>
<dbReference type="HOGENOM" id="CLU_2833900_0_0_1"/>
<dbReference type="EMBL" id="CH480821">
    <property type="protein sequence ID" value="EDW55268.1"/>
    <property type="molecule type" value="Genomic_DNA"/>
</dbReference>
<feature type="region of interest" description="Disordered" evidence="1">
    <location>
        <begin position="41"/>
        <end position="66"/>
    </location>
</feature>
<evidence type="ECO:0000313" key="3">
    <source>
        <dbReference type="Proteomes" id="UP000001292"/>
    </source>
</evidence>
<sequence length="66" mass="7388">MLHFVPSIHDPHHLFLRNPKTVETLYDESSSRLRLPLSCQDSAAPETDEEVAPNARGGESLSCEKK</sequence>
<evidence type="ECO:0000313" key="2">
    <source>
        <dbReference type="EMBL" id="EDW55268.1"/>
    </source>
</evidence>
<name>B4I4X5_DROSE</name>
<evidence type="ECO:0000256" key="1">
    <source>
        <dbReference type="SAM" id="MobiDB-lite"/>
    </source>
</evidence>
<dbReference type="Proteomes" id="UP000001292">
    <property type="component" value="Unassembled WGS sequence"/>
</dbReference>
<accession>B4I4X5</accession>
<organism evidence="3">
    <name type="scientific">Drosophila sechellia</name>
    <name type="common">Fruit fly</name>
    <dbReference type="NCBI Taxonomy" id="7238"/>
    <lineage>
        <taxon>Eukaryota</taxon>
        <taxon>Metazoa</taxon>
        <taxon>Ecdysozoa</taxon>
        <taxon>Arthropoda</taxon>
        <taxon>Hexapoda</taxon>
        <taxon>Insecta</taxon>
        <taxon>Pterygota</taxon>
        <taxon>Neoptera</taxon>
        <taxon>Endopterygota</taxon>
        <taxon>Diptera</taxon>
        <taxon>Brachycera</taxon>
        <taxon>Muscomorpha</taxon>
        <taxon>Ephydroidea</taxon>
        <taxon>Drosophilidae</taxon>
        <taxon>Drosophila</taxon>
        <taxon>Sophophora</taxon>
    </lineage>
</organism>
<protein>
    <submittedName>
        <fullName evidence="2">GM10452</fullName>
    </submittedName>
</protein>
<keyword evidence="3" id="KW-1185">Reference proteome</keyword>
<gene>
    <name evidence="2" type="primary">Dsec\GM10452</name>
    <name evidence="2" type="ORF">Dsec_GM10452</name>
</gene>